<feature type="transmembrane region" description="Helical" evidence="7">
    <location>
        <begin position="45"/>
        <end position="64"/>
    </location>
</feature>
<dbReference type="GO" id="GO:0005886">
    <property type="term" value="C:plasma membrane"/>
    <property type="evidence" value="ECO:0007669"/>
    <property type="project" value="InterPro"/>
</dbReference>
<keyword evidence="5 7" id="KW-1133">Transmembrane helix</keyword>
<evidence type="ECO:0000256" key="6">
    <source>
        <dbReference type="ARBA" id="ARBA00023136"/>
    </source>
</evidence>
<dbReference type="Pfam" id="PF01790">
    <property type="entry name" value="LGT"/>
    <property type="match status" value="1"/>
</dbReference>
<evidence type="ECO:0000256" key="5">
    <source>
        <dbReference type="ARBA" id="ARBA00022989"/>
    </source>
</evidence>
<feature type="transmembrane region" description="Helical" evidence="7">
    <location>
        <begin position="12"/>
        <end position="33"/>
    </location>
</feature>
<feature type="transmembrane region" description="Helical" evidence="7">
    <location>
        <begin position="84"/>
        <end position="104"/>
    </location>
</feature>
<dbReference type="GO" id="GO:0008961">
    <property type="term" value="F:phosphatidylglycerol-prolipoprotein diacylglyceryl transferase activity"/>
    <property type="evidence" value="ECO:0007669"/>
    <property type="project" value="InterPro"/>
</dbReference>
<dbReference type="AlphaFoldDB" id="A0A0G0MUY1"/>
<name>A0A0G0MUY1_9BACT</name>
<keyword evidence="6 7" id="KW-0472">Membrane</keyword>
<keyword evidence="4 7" id="KW-0812">Transmembrane</keyword>
<evidence type="ECO:0000256" key="3">
    <source>
        <dbReference type="ARBA" id="ARBA00022679"/>
    </source>
</evidence>
<keyword evidence="3" id="KW-0808">Transferase</keyword>
<dbReference type="InterPro" id="IPR001640">
    <property type="entry name" value="Lgt"/>
</dbReference>
<evidence type="ECO:0000313" key="8">
    <source>
        <dbReference type="EMBL" id="KKQ77474.1"/>
    </source>
</evidence>
<dbReference type="EMBL" id="LBVC01000039">
    <property type="protein sequence ID" value="KKQ77474.1"/>
    <property type="molecule type" value="Genomic_DNA"/>
</dbReference>
<dbReference type="PANTHER" id="PTHR30589">
    <property type="entry name" value="PROLIPOPROTEIN DIACYLGLYCERYL TRANSFERASE"/>
    <property type="match status" value="1"/>
</dbReference>
<evidence type="ECO:0000256" key="4">
    <source>
        <dbReference type="ARBA" id="ARBA00022692"/>
    </source>
</evidence>
<reference evidence="8 9" key="1">
    <citation type="journal article" date="2015" name="Nature">
        <title>rRNA introns, odd ribosomes, and small enigmatic genomes across a large radiation of phyla.</title>
        <authorList>
            <person name="Brown C.T."/>
            <person name="Hug L.A."/>
            <person name="Thomas B.C."/>
            <person name="Sharon I."/>
            <person name="Castelle C.J."/>
            <person name="Singh A."/>
            <person name="Wilkins M.J."/>
            <person name="Williams K.H."/>
            <person name="Banfield J.F."/>
        </authorList>
    </citation>
    <scope>NUCLEOTIDE SEQUENCE [LARGE SCALE GENOMIC DNA]</scope>
</reference>
<evidence type="ECO:0000256" key="7">
    <source>
        <dbReference type="SAM" id="Phobius"/>
    </source>
</evidence>
<evidence type="ECO:0000313" key="9">
    <source>
        <dbReference type="Proteomes" id="UP000034324"/>
    </source>
</evidence>
<proteinExistence type="inferred from homology"/>
<comment type="similarity">
    <text evidence="1">Belongs to the Lgt family.</text>
</comment>
<gene>
    <name evidence="8" type="ORF">US99_C0039G0008</name>
</gene>
<dbReference type="GO" id="GO:0042158">
    <property type="term" value="P:lipoprotein biosynthetic process"/>
    <property type="evidence" value="ECO:0007669"/>
    <property type="project" value="InterPro"/>
</dbReference>
<comment type="caution">
    <text evidence="8">The sequence shown here is derived from an EMBL/GenBank/DDBJ whole genome shotgun (WGS) entry which is preliminary data.</text>
</comment>
<accession>A0A0G0MUY1</accession>
<evidence type="ECO:0000256" key="2">
    <source>
        <dbReference type="ARBA" id="ARBA00022475"/>
    </source>
</evidence>
<organism evidence="8 9">
    <name type="scientific">Candidatus Daviesbacteria bacterium GW2011_GWF2_38_6</name>
    <dbReference type="NCBI Taxonomy" id="1618432"/>
    <lineage>
        <taxon>Bacteria</taxon>
        <taxon>Candidatus Daviesiibacteriota</taxon>
    </lineage>
</organism>
<dbReference type="PANTHER" id="PTHR30589:SF0">
    <property type="entry name" value="PHOSPHATIDYLGLYCEROL--PROLIPOPROTEIN DIACYLGLYCERYL TRANSFERASE"/>
    <property type="match status" value="1"/>
</dbReference>
<dbReference type="Proteomes" id="UP000034324">
    <property type="component" value="Unassembled WGS sequence"/>
</dbReference>
<evidence type="ECO:0000256" key="1">
    <source>
        <dbReference type="ARBA" id="ARBA00007150"/>
    </source>
</evidence>
<sequence>MLPVLFSIGNVAVSSFGVFLSLAFLFGVFLIWRLSRAWDLPEEKILDLTLLSFIGGLLGARIFFVAEHLQVFMSLEKMLFINKYPGLSFWGGLLGGWLALYFFSKKFKMDFAAVADIGMVGFLGGLILGNLGCFLGGCGVGIASNLFFAIPMVGVIGKRFPVQALEAIALSLVLVRIWSKATHFHPRGLIVSQCLIYIGAVKLLLEPLKEDSGGFLFPLTLIILGIHIFYRIYSGKRTLLADIKSFLKFVLSLFNDTKARNLAVQQIKKSWYNQKISIAWQMRNFGKFLRRKHVKIAP</sequence>
<feature type="transmembrane region" description="Helical" evidence="7">
    <location>
        <begin position="215"/>
        <end position="233"/>
    </location>
</feature>
<keyword evidence="2" id="KW-1003">Cell membrane</keyword>
<evidence type="ECO:0008006" key="10">
    <source>
        <dbReference type="Google" id="ProtNLM"/>
    </source>
</evidence>
<protein>
    <recommendedName>
        <fullName evidence="10">Prolipoprotein diacylglyceryl transferase</fullName>
    </recommendedName>
</protein>